<accession>A0A8K0H649</accession>
<organism evidence="1 2">
    <name type="scientific">Rhamnella rubrinervis</name>
    <dbReference type="NCBI Taxonomy" id="2594499"/>
    <lineage>
        <taxon>Eukaryota</taxon>
        <taxon>Viridiplantae</taxon>
        <taxon>Streptophyta</taxon>
        <taxon>Embryophyta</taxon>
        <taxon>Tracheophyta</taxon>
        <taxon>Spermatophyta</taxon>
        <taxon>Magnoliopsida</taxon>
        <taxon>eudicotyledons</taxon>
        <taxon>Gunneridae</taxon>
        <taxon>Pentapetalae</taxon>
        <taxon>rosids</taxon>
        <taxon>fabids</taxon>
        <taxon>Rosales</taxon>
        <taxon>Rhamnaceae</taxon>
        <taxon>rhamnoid group</taxon>
        <taxon>Rhamneae</taxon>
        <taxon>Rhamnella</taxon>
    </lineage>
</organism>
<evidence type="ECO:0000313" key="1">
    <source>
        <dbReference type="EMBL" id="KAF3446395.1"/>
    </source>
</evidence>
<proteinExistence type="predicted"/>
<comment type="caution">
    <text evidence="1">The sequence shown here is derived from an EMBL/GenBank/DDBJ whole genome shotgun (WGS) entry which is preliminary data.</text>
</comment>
<dbReference type="Pfam" id="PF07911">
    <property type="entry name" value="DUF1677"/>
    <property type="match status" value="1"/>
</dbReference>
<dbReference type="Proteomes" id="UP000796880">
    <property type="component" value="Unassembled WGS sequence"/>
</dbReference>
<evidence type="ECO:0008006" key="3">
    <source>
        <dbReference type="Google" id="ProtNLM"/>
    </source>
</evidence>
<dbReference type="PANTHER" id="PTHR33108:SF14">
    <property type="entry name" value="OS01G0745000 PROTEIN"/>
    <property type="match status" value="1"/>
</dbReference>
<dbReference type="PANTHER" id="PTHR33108">
    <property type="entry name" value="OS01G0745000 PROTEIN"/>
    <property type="match status" value="1"/>
</dbReference>
<dbReference type="OrthoDB" id="678173at2759"/>
<dbReference type="EMBL" id="VOIH02000005">
    <property type="protein sequence ID" value="KAF3446395.1"/>
    <property type="molecule type" value="Genomic_DNA"/>
</dbReference>
<evidence type="ECO:0000313" key="2">
    <source>
        <dbReference type="Proteomes" id="UP000796880"/>
    </source>
</evidence>
<sequence>MPLTLGLIRRLEAHEFGTCQAHRQVLCQNERRLRKVISDVSIEIQNFSMNQELETISAAKVDDEVKQVECHCCGLKEDCTSAYITQVEDSYSGKWVCGLCSEAVKEGMLSAPETAINKQELALSSHRDVCQKYNSTTRLNPKLSLTSAMRNIAKISSEKRNAVGFKTSKLARSSSCDPRIDFN</sequence>
<dbReference type="InterPro" id="IPR012876">
    <property type="entry name" value="DUF1677_pln"/>
</dbReference>
<reference evidence="1" key="1">
    <citation type="submission" date="2020-03" db="EMBL/GenBank/DDBJ databases">
        <title>A high-quality chromosome-level genome assembly of a woody plant with both climbing and erect habits, Rhamnella rubrinervis.</title>
        <authorList>
            <person name="Lu Z."/>
            <person name="Yang Y."/>
            <person name="Zhu X."/>
            <person name="Sun Y."/>
        </authorList>
    </citation>
    <scope>NUCLEOTIDE SEQUENCE</scope>
    <source>
        <strain evidence="1">BYM</strain>
        <tissue evidence="1">Leaf</tissue>
    </source>
</reference>
<gene>
    <name evidence="1" type="ORF">FNV43_RR11574</name>
</gene>
<name>A0A8K0H649_9ROSA</name>
<protein>
    <recommendedName>
        <fullName evidence="3">DUF1677 family protein</fullName>
    </recommendedName>
</protein>
<keyword evidence="2" id="KW-1185">Reference proteome</keyword>
<dbReference type="AlphaFoldDB" id="A0A8K0H649"/>